<dbReference type="Proteomes" id="UP000805193">
    <property type="component" value="Unassembled WGS sequence"/>
</dbReference>
<evidence type="ECO:0000313" key="2">
    <source>
        <dbReference type="Proteomes" id="UP000805193"/>
    </source>
</evidence>
<evidence type="ECO:0000313" key="1">
    <source>
        <dbReference type="EMBL" id="KAG0410427.1"/>
    </source>
</evidence>
<organism evidence="1 2">
    <name type="scientific">Ixodes persulcatus</name>
    <name type="common">Taiga tick</name>
    <dbReference type="NCBI Taxonomy" id="34615"/>
    <lineage>
        <taxon>Eukaryota</taxon>
        <taxon>Metazoa</taxon>
        <taxon>Ecdysozoa</taxon>
        <taxon>Arthropoda</taxon>
        <taxon>Chelicerata</taxon>
        <taxon>Arachnida</taxon>
        <taxon>Acari</taxon>
        <taxon>Parasitiformes</taxon>
        <taxon>Ixodida</taxon>
        <taxon>Ixodoidea</taxon>
        <taxon>Ixodidae</taxon>
        <taxon>Ixodinae</taxon>
        <taxon>Ixodes</taxon>
    </lineage>
</organism>
<accession>A0AC60NTJ5</accession>
<protein>
    <submittedName>
        <fullName evidence="1">Uncharacterized protein</fullName>
    </submittedName>
</protein>
<keyword evidence="2" id="KW-1185">Reference proteome</keyword>
<reference evidence="1 2" key="1">
    <citation type="journal article" date="2020" name="Cell">
        <title>Large-Scale Comparative Analyses of Tick Genomes Elucidate Their Genetic Diversity and Vector Capacities.</title>
        <authorList>
            <consortium name="Tick Genome and Microbiome Consortium (TIGMIC)"/>
            <person name="Jia N."/>
            <person name="Wang J."/>
            <person name="Shi W."/>
            <person name="Du L."/>
            <person name="Sun Y."/>
            <person name="Zhan W."/>
            <person name="Jiang J.F."/>
            <person name="Wang Q."/>
            <person name="Zhang B."/>
            <person name="Ji P."/>
            <person name="Bell-Sakyi L."/>
            <person name="Cui X.M."/>
            <person name="Yuan T.T."/>
            <person name="Jiang B.G."/>
            <person name="Yang W.F."/>
            <person name="Lam T.T."/>
            <person name="Chang Q.C."/>
            <person name="Ding S.J."/>
            <person name="Wang X.J."/>
            <person name="Zhu J.G."/>
            <person name="Ruan X.D."/>
            <person name="Zhao L."/>
            <person name="Wei J.T."/>
            <person name="Ye R.Z."/>
            <person name="Que T.C."/>
            <person name="Du C.H."/>
            <person name="Zhou Y.H."/>
            <person name="Cheng J.X."/>
            <person name="Dai P.F."/>
            <person name="Guo W.B."/>
            <person name="Han X.H."/>
            <person name="Huang E.J."/>
            <person name="Li L.F."/>
            <person name="Wei W."/>
            <person name="Gao Y.C."/>
            <person name="Liu J.Z."/>
            <person name="Shao H.Z."/>
            <person name="Wang X."/>
            <person name="Wang C.C."/>
            <person name="Yang T.C."/>
            <person name="Huo Q.B."/>
            <person name="Li W."/>
            <person name="Chen H.Y."/>
            <person name="Chen S.E."/>
            <person name="Zhou L.G."/>
            <person name="Ni X.B."/>
            <person name="Tian J.H."/>
            <person name="Sheng Y."/>
            <person name="Liu T."/>
            <person name="Pan Y.S."/>
            <person name="Xia L.Y."/>
            <person name="Li J."/>
            <person name="Zhao F."/>
            <person name="Cao W.C."/>
        </authorList>
    </citation>
    <scope>NUCLEOTIDE SEQUENCE [LARGE SCALE GENOMIC DNA]</scope>
    <source>
        <strain evidence="1">Iper-2018</strain>
    </source>
</reference>
<proteinExistence type="predicted"/>
<name>A0AC60NTJ5_IXOPE</name>
<comment type="caution">
    <text evidence="1">The sequence shown here is derived from an EMBL/GenBank/DDBJ whole genome shotgun (WGS) entry which is preliminary data.</text>
</comment>
<sequence length="1147" mass="128684">MASMGDRDSVRLDYYQRLVRHTILKHTDPVTGLIPSQKFDTHAWVRDNVYCVLCVWALSLAYKKRAELDEDRARTYELEQSCVKLMRALLLAMMKQTDKVERFKETLSTQDCLHAKYSSLTGDSCVGDGEWGHLQLDATSLYLLALAQMTASGLQIVFNLDEVAFIQNLIFYIESSYCISDYGIWERGDKTNHGLPELNASSVGMAKAALEAMDELDLFGGRGGLSSVIHVLADEAQKCDAVLHSMLPRESNSKELDAALLSVIGFPAFAATDPSLIELTRRAIVEKLQGQYGCKRFLRDGYKTPKEDSKRLHYEPWELHAFENIECEWPIFFCYMVVDACFRGDRNTVDEYSEMLERLVIKTEEGFKLVPEMYMVPEDKVTLEYAVPHSQGRLPIGQIPFMWAQSLYVVGRLLHEGFLAPGELDPLNRRLGSLKRPEVVVQVVLLAENAQVQAKLTELCPRLETVAEVAPVEVQPARVLGHLYSFLGQNHKLNLSGRLSKDVGLLATSKLYVLQDRLFAFGPQNLDSEEFHLVHDVDLFASTLGSDIAVVRSHWNMLGRPTMVVTLQARQMEGGKVPMALRQTLLKLAAGYIHGTRVLLGSLEDFLSTSCLASLSFLNNHEEGDSDSLKLNVIHYLEQELYRSSLRRAFRAKTSLGTGHPLPRGRPKSGVAGWIKHSRSIQPEETDFPSTSAGTSRRTSTSEDEPQGFVRAVSELRLDHVTERELLTTLQETGSMEEQGDILHYLACHKGLSWDTGLGQPPEVVTVKDLFLDFYERACQEKKWGLVRHFAGSLGKRVEDLAKSVTDLLVRQKQVTVGMPPYNEITVTRPRSTKELRILIAKAYRGDESTAMLTQEVLVYLGMFIHTDPQLFEEMSRLRVGLIIQVMASELARHCDPENASDVLLNLSPFDIKTLLMNILSGTEVTVKSASSGILSVTSSFFDKRQAADIFVHSEEEDLTSERQGQWLRRRRLDGALNRVPKGFYPRVWSILERTPSLFVRGRSLFSTVTKEMTPGELKFALLVEQLLNNIPEPEYRQLLVEALMVASLAVEQELPLGEGPVDVEGLVKAAHSLFLEDQRQCRGNASLCCCKGGQSETKWCRPIAGICQHFYDSAPSGCFGTMTYLVRAVASSLQELPHRELECSTS</sequence>
<gene>
    <name evidence="1" type="ORF">HPB47_012446</name>
</gene>
<dbReference type="EMBL" id="JABSTQ010011521">
    <property type="protein sequence ID" value="KAG0410427.1"/>
    <property type="molecule type" value="Genomic_DNA"/>
</dbReference>